<reference evidence="5 6" key="1">
    <citation type="journal article" date="2015" name="Genome Biol.">
        <title>Comparative genomics of Steinernema reveals deeply conserved gene regulatory networks.</title>
        <authorList>
            <person name="Dillman A.R."/>
            <person name="Macchietto M."/>
            <person name="Porter C.F."/>
            <person name="Rogers A."/>
            <person name="Williams B."/>
            <person name="Antoshechkin I."/>
            <person name="Lee M.M."/>
            <person name="Goodwin Z."/>
            <person name="Lu X."/>
            <person name="Lewis E.E."/>
            <person name="Goodrich-Blair H."/>
            <person name="Stock S.P."/>
            <person name="Adams B.J."/>
            <person name="Sternberg P.W."/>
            <person name="Mortazavi A."/>
        </authorList>
    </citation>
    <scope>NUCLEOTIDE SEQUENCE [LARGE SCALE GENOMIC DNA]</scope>
    <source>
        <strain evidence="5 6">ALL</strain>
    </source>
</reference>
<accession>A0A4U8UY81</accession>
<evidence type="ECO:0008006" key="7">
    <source>
        <dbReference type="Google" id="ProtNLM"/>
    </source>
</evidence>
<dbReference type="STRING" id="34508.A0A4U8UY81"/>
<dbReference type="EMBL" id="CM016762">
    <property type="protein sequence ID" value="TMS37895.1"/>
    <property type="molecule type" value="Genomic_DNA"/>
</dbReference>
<keyword evidence="6" id="KW-1185">Reference proteome</keyword>
<dbReference type="PANTHER" id="PTHR12354:SF1">
    <property type="entry name" value="INTERFERON-RELATED DEVELOPMENTAL REGULATOR 1"/>
    <property type="match status" value="1"/>
</dbReference>
<dbReference type="AlphaFoldDB" id="A0A4U8UY81"/>
<dbReference type="InterPro" id="IPR011989">
    <property type="entry name" value="ARM-like"/>
</dbReference>
<dbReference type="InterPro" id="IPR016024">
    <property type="entry name" value="ARM-type_fold"/>
</dbReference>
<name>A0A4U8UY81_STECR</name>
<dbReference type="InterPro" id="IPR039777">
    <property type="entry name" value="IFRD"/>
</dbReference>
<dbReference type="InterPro" id="IPR006921">
    <property type="entry name" value="Interferon-rel_develop_reg_C"/>
</dbReference>
<proteinExistence type="inferred from homology"/>
<comment type="caution">
    <text evidence="5">The sequence shown here is derived from an EMBL/GenBank/DDBJ whole genome shotgun (WGS) entry which is preliminary data.</text>
</comment>
<dbReference type="Proteomes" id="UP000298663">
    <property type="component" value="Chromosome X"/>
</dbReference>
<protein>
    <recommendedName>
        <fullName evidence="7">Interferon-related developmental regulator N-terminal domain-containing protein</fullName>
    </recommendedName>
</protein>
<dbReference type="Pfam" id="PF05004">
    <property type="entry name" value="IFRD"/>
    <property type="match status" value="1"/>
</dbReference>
<evidence type="ECO:0000313" key="6">
    <source>
        <dbReference type="Proteomes" id="UP000298663"/>
    </source>
</evidence>
<evidence type="ECO:0000259" key="3">
    <source>
        <dbReference type="Pfam" id="PF04836"/>
    </source>
</evidence>
<dbReference type="Gene3D" id="1.25.10.10">
    <property type="entry name" value="Leucine-rich Repeat Variant"/>
    <property type="match status" value="1"/>
</dbReference>
<sequence>MGKKGGNRNKTKEGYEKPRGEAGRAAINDADLPDTASDAASEITHLTLDDDITSVIGDDNLDVEDEDEFGDSPRDRLEEFLDNATHKNPAIRTAAVKNIQVLLTKHYLYETLDKWKSSVIELIEKNIKKSDTEAMLLSTLAALLSVQMGTEIENDLNQVLATMRQLCADPSQSENVRSNCALALGICVYLSSEQPTQIADTLQVLNNVWTAVKVNSTSSNLFNAAIASWSLLADRSSNIRVVVNDYSKIVNYLDAASVDTRVSAGESLGCLYELAFSNLDSEYVFPNHDFILQKLTDLATDSVKYRAKKDRRIQRFTFRQIFEFLRSGETPSVTIKFGSEVLELESFQEKLLYDMCCKFLHGGMNSHLKHNELIRDLFDLGEVVEEINAGAKLSKQQRMIQHKDISRTRNMRRAKQRDKRSTAHAF</sequence>
<feature type="domain" description="Interferon-related developmental regulator C-terminal" evidence="3">
    <location>
        <begin position="371"/>
        <end position="421"/>
    </location>
</feature>
<comment type="similarity">
    <text evidence="1">Belongs to the IFRD family.</text>
</comment>
<evidence type="ECO:0000259" key="4">
    <source>
        <dbReference type="Pfam" id="PF05004"/>
    </source>
</evidence>
<evidence type="ECO:0000256" key="1">
    <source>
        <dbReference type="ARBA" id="ARBA00008828"/>
    </source>
</evidence>
<reference evidence="5 6" key="2">
    <citation type="journal article" date="2019" name="G3 (Bethesda)">
        <title>Hybrid Assembly of the Genome of the Entomopathogenic Nematode Steinernema carpocapsae Identifies the X-Chromosome.</title>
        <authorList>
            <person name="Serra L."/>
            <person name="Macchietto M."/>
            <person name="Macias-Munoz A."/>
            <person name="McGill C.J."/>
            <person name="Rodriguez I.M."/>
            <person name="Rodriguez B."/>
            <person name="Murad R."/>
            <person name="Mortazavi A."/>
        </authorList>
    </citation>
    <scope>NUCLEOTIDE SEQUENCE [LARGE SCALE GENOMIC DNA]</scope>
    <source>
        <strain evidence="5 6">ALL</strain>
    </source>
</reference>
<evidence type="ECO:0000256" key="2">
    <source>
        <dbReference type="SAM" id="MobiDB-lite"/>
    </source>
</evidence>
<feature type="region of interest" description="Disordered" evidence="2">
    <location>
        <begin position="1"/>
        <end position="38"/>
    </location>
</feature>
<dbReference type="PANTHER" id="PTHR12354">
    <property type="entry name" value="INTERFERON-RELATED DEVELOPMENTAL REGULATOR"/>
    <property type="match status" value="1"/>
</dbReference>
<feature type="region of interest" description="Disordered" evidence="2">
    <location>
        <begin position="398"/>
        <end position="426"/>
    </location>
</feature>
<dbReference type="OrthoDB" id="686784at2759"/>
<evidence type="ECO:0000313" key="5">
    <source>
        <dbReference type="EMBL" id="TMS37895.1"/>
    </source>
</evidence>
<dbReference type="InterPro" id="IPR007701">
    <property type="entry name" value="Interferon-rel_develop_reg_N"/>
</dbReference>
<gene>
    <name evidence="5" type="ORF">L596_004733</name>
</gene>
<feature type="compositionally biased region" description="Basic and acidic residues" evidence="2">
    <location>
        <begin position="10"/>
        <end position="22"/>
    </location>
</feature>
<dbReference type="EMBL" id="AZBU02000001">
    <property type="protein sequence ID" value="TMS37895.1"/>
    <property type="molecule type" value="Genomic_DNA"/>
</dbReference>
<feature type="compositionally biased region" description="Basic residues" evidence="2">
    <location>
        <begin position="409"/>
        <end position="418"/>
    </location>
</feature>
<feature type="domain" description="Interferon-related developmental regulator N-terminal" evidence="4">
    <location>
        <begin position="60"/>
        <end position="325"/>
    </location>
</feature>
<dbReference type="SUPFAM" id="SSF48371">
    <property type="entry name" value="ARM repeat"/>
    <property type="match status" value="1"/>
</dbReference>
<dbReference type="Pfam" id="PF04836">
    <property type="entry name" value="IFRD_C"/>
    <property type="match status" value="1"/>
</dbReference>
<organism evidence="5 6">
    <name type="scientific">Steinernema carpocapsae</name>
    <name type="common">Entomopathogenic nematode</name>
    <dbReference type="NCBI Taxonomy" id="34508"/>
    <lineage>
        <taxon>Eukaryota</taxon>
        <taxon>Metazoa</taxon>
        <taxon>Ecdysozoa</taxon>
        <taxon>Nematoda</taxon>
        <taxon>Chromadorea</taxon>
        <taxon>Rhabditida</taxon>
        <taxon>Tylenchina</taxon>
        <taxon>Panagrolaimomorpha</taxon>
        <taxon>Strongyloidoidea</taxon>
        <taxon>Steinernematidae</taxon>
        <taxon>Steinernema</taxon>
    </lineage>
</organism>